<keyword evidence="1" id="KW-0472">Membrane</keyword>
<accession>A0A645CMQ0</accession>
<reference evidence="2" key="1">
    <citation type="submission" date="2019-08" db="EMBL/GenBank/DDBJ databases">
        <authorList>
            <person name="Kucharzyk K."/>
            <person name="Murdoch R.W."/>
            <person name="Higgins S."/>
            <person name="Loffler F."/>
        </authorList>
    </citation>
    <scope>NUCLEOTIDE SEQUENCE</scope>
</reference>
<dbReference type="AlphaFoldDB" id="A0A645CMQ0"/>
<organism evidence="2">
    <name type="scientific">bioreactor metagenome</name>
    <dbReference type="NCBI Taxonomy" id="1076179"/>
    <lineage>
        <taxon>unclassified sequences</taxon>
        <taxon>metagenomes</taxon>
        <taxon>ecological metagenomes</taxon>
    </lineage>
</organism>
<dbReference type="EMBL" id="VSSQ01028437">
    <property type="protein sequence ID" value="MPM78164.1"/>
    <property type="molecule type" value="Genomic_DNA"/>
</dbReference>
<protein>
    <submittedName>
        <fullName evidence="2">Uncharacterized protein</fullName>
    </submittedName>
</protein>
<feature type="transmembrane region" description="Helical" evidence="1">
    <location>
        <begin position="63"/>
        <end position="82"/>
    </location>
</feature>
<sequence length="94" mass="10726">MKQKPSLIACILLDATGYLSYMLPLLGEWTDIVWAPLSAYLFYRMFGGKTGKIGGLFNMAEELLPFTDFIPTFTIGYFYTSFLERKETNSFKPS</sequence>
<keyword evidence="1" id="KW-1133">Transmembrane helix</keyword>
<gene>
    <name evidence="2" type="ORF">SDC9_125175</name>
</gene>
<comment type="caution">
    <text evidence="2">The sequence shown here is derived from an EMBL/GenBank/DDBJ whole genome shotgun (WGS) entry which is preliminary data.</text>
</comment>
<evidence type="ECO:0000313" key="2">
    <source>
        <dbReference type="EMBL" id="MPM78164.1"/>
    </source>
</evidence>
<proteinExistence type="predicted"/>
<evidence type="ECO:0000256" key="1">
    <source>
        <dbReference type="SAM" id="Phobius"/>
    </source>
</evidence>
<keyword evidence="1" id="KW-0812">Transmembrane</keyword>
<name>A0A645CMQ0_9ZZZZ</name>